<dbReference type="Pfam" id="PF21983">
    <property type="entry name" value="NikA-like"/>
    <property type="match status" value="1"/>
</dbReference>
<dbReference type="RefSeq" id="WP_120472170.1">
    <property type="nucleotide sequence ID" value="NZ_RAYQ01000037.1"/>
</dbReference>
<protein>
    <submittedName>
        <fullName evidence="1">Plasmid mobilization relaxosome protein MobC</fullName>
    </submittedName>
</protein>
<dbReference type="Proteomes" id="UP000280696">
    <property type="component" value="Unassembled WGS sequence"/>
</dbReference>
<sequence length="131" mass="14698">MKRYNTPHRRRVIKTRLTEEEYAEFAERVTLCKMSQSEYIRQALTKSRICPVISVSTVNDELLSAVGKLTAEYGKIGGNLNQIARCLNEYGAPYNALSKEVRAAIAELAALKFEVLQKVGEAVGNVQTYQL</sequence>
<proteinExistence type="predicted"/>
<dbReference type="InterPro" id="IPR053842">
    <property type="entry name" value="NikA-like"/>
</dbReference>
<comment type="caution">
    <text evidence="1">The sequence shown here is derived from an EMBL/GenBank/DDBJ whole genome shotgun (WGS) entry which is preliminary data.</text>
</comment>
<evidence type="ECO:0000313" key="1">
    <source>
        <dbReference type="EMBL" id="RKI87637.1"/>
    </source>
</evidence>
<reference evidence="1 2" key="1">
    <citation type="submission" date="2018-09" db="EMBL/GenBank/DDBJ databases">
        <title>Murine metabolic-syndrome-specific gut microbial biobank.</title>
        <authorList>
            <person name="Liu C."/>
        </authorList>
    </citation>
    <scope>NUCLEOTIDE SEQUENCE [LARGE SCALE GENOMIC DNA]</scope>
    <source>
        <strain evidence="1 2">0.1xD8-82</strain>
    </source>
</reference>
<keyword evidence="2" id="KW-1185">Reference proteome</keyword>
<dbReference type="OrthoDB" id="2004071at2"/>
<organism evidence="1 2">
    <name type="scientific">Parablautia intestinalis</name>
    <dbReference type="NCBI Taxonomy" id="2320100"/>
    <lineage>
        <taxon>Bacteria</taxon>
        <taxon>Bacillati</taxon>
        <taxon>Bacillota</taxon>
        <taxon>Clostridia</taxon>
        <taxon>Lachnospirales</taxon>
        <taxon>Lachnospiraceae</taxon>
        <taxon>Parablautia</taxon>
    </lineage>
</organism>
<name>A0A3A9A8C5_9FIRM</name>
<evidence type="ECO:0000313" key="2">
    <source>
        <dbReference type="Proteomes" id="UP000280696"/>
    </source>
</evidence>
<gene>
    <name evidence="1" type="primary">mobC</name>
    <name evidence="1" type="ORF">D7V94_20555</name>
</gene>
<accession>A0A3A9A8C5</accession>
<dbReference type="EMBL" id="RAYQ01000037">
    <property type="protein sequence ID" value="RKI87637.1"/>
    <property type="molecule type" value="Genomic_DNA"/>
</dbReference>
<dbReference type="AlphaFoldDB" id="A0A3A9A8C5"/>